<dbReference type="Pfam" id="PF00043">
    <property type="entry name" value="GST_C"/>
    <property type="match status" value="1"/>
</dbReference>
<dbReference type="InterPro" id="IPR036282">
    <property type="entry name" value="Glutathione-S-Trfase_C_sf"/>
</dbReference>
<comment type="caution">
    <text evidence="6">The sequence shown here is derived from an EMBL/GenBank/DDBJ whole genome shotgun (WGS) entry which is preliminary data.</text>
</comment>
<dbReference type="InterPro" id="IPR004046">
    <property type="entry name" value="GST_C"/>
</dbReference>
<comment type="catalytic activity">
    <reaction evidence="3">
        <text>RX + glutathione = an S-substituted glutathione + a halide anion + H(+)</text>
        <dbReference type="Rhea" id="RHEA:16437"/>
        <dbReference type="ChEBI" id="CHEBI:15378"/>
        <dbReference type="ChEBI" id="CHEBI:16042"/>
        <dbReference type="ChEBI" id="CHEBI:17792"/>
        <dbReference type="ChEBI" id="CHEBI:57925"/>
        <dbReference type="ChEBI" id="CHEBI:90779"/>
        <dbReference type="EC" id="2.5.1.18"/>
    </reaction>
</comment>
<dbReference type="GO" id="GO:0043295">
    <property type="term" value="F:glutathione binding"/>
    <property type="evidence" value="ECO:0007669"/>
    <property type="project" value="TreeGrafter"/>
</dbReference>
<keyword evidence="2" id="KW-0808">Transferase</keyword>
<evidence type="ECO:0000259" key="4">
    <source>
        <dbReference type="PROSITE" id="PS50404"/>
    </source>
</evidence>
<evidence type="ECO:0000256" key="3">
    <source>
        <dbReference type="ARBA" id="ARBA00047960"/>
    </source>
</evidence>
<dbReference type="Proteomes" id="UP000027920">
    <property type="component" value="Unassembled WGS sequence"/>
</dbReference>
<dbReference type="SUPFAM" id="SSF52833">
    <property type="entry name" value="Thioredoxin-like"/>
    <property type="match status" value="1"/>
</dbReference>
<dbReference type="Pfam" id="PF13417">
    <property type="entry name" value="GST_N_3"/>
    <property type="match status" value="1"/>
</dbReference>
<dbReference type="Gene3D" id="3.40.30.10">
    <property type="entry name" value="Glutaredoxin"/>
    <property type="match status" value="1"/>
</dbReference>
<dbReference type="InterPro" id="IPR004045">
    <property type="entry name" value="Glutathione_S-Trfase_N"/>
</dbReference>
<dbReference type="VEuPathDB" id="FungiDB:A1O9_09022"/>
<dbReference type="PANTHER" id="PTHR43900:SF3">
    <property type="entry name" value="GLUTATHIONE S-TRANSFERASE RHO"/>
    <property type="match status" value="1"/>
</dbReference>
<dbReference type="Gene3D" id="1.20.1050.10">
    <property type="match status" value="1"/>
</dbReference>
<dbReference type="HOGENOM" id="CLU_011226_5_1_1"/>
<evidence type="ECO:0000259" key="5">
    <source>
        <dbReference type="PROSITE" id="PS50405"/>
    </source>
</evidence>
<dbReference type="PANTHER" id="PTHR43900">
    <property type="entry name" value="GLUTATHIONE S-TRANSFERASE RHO"/>
    <property type="match status" value="1"/>
</dbReference>
<dbReference type="GO" id="GO:0006749">
    <property type="term" value="P:glutathione metabolic process"/>
    <property type="evidence" value="ECO:0007669"/>
    <property type="project" value="TreeGrafter"/>
</dbReference>
<dbReference type="GO" id="GO:0004364">
    <property type="term" value="F:glutathione transferase activity"/>
    <property type="evidence" value="ECO:0007669"/>
    <property type="project" value="UniProtKB-EC"/>
</dbReference>
<evidence type="ECO:0000256" key="2">
    <source>
        <dbReference type="ARBA" id="ARBA00022679"/>
    </source>
</evidence>
<dbReference type="GeneID" id="25283932"/>
<dbReference type="InterPro" id="IPR036249">
    <property type="entry name" value="Thioredoxin-like_sf"/>
</dbReference>
<evidence type="ECO:0000256" key="1">
    <source>
        <dbReference type="ARBA" id="ARBA00012452"/>
    </source>
</evidence>
<sequence length="235" mass="26917">MTRYVLHADYLSPYCITVAFTLLEKQLCWVYEEVKLLDLKTRTPEHKLKHPWGKIPVLDVIEQDGSEFRICESRAICRYLALLHQQSGSKLLPDCGNVTGFARFEEAAAFESCYFTPPVWKVTGEICMKPLLGFGPPDPLVVDASWLSVEESLHILNDRLAHQPYLAGESFSLVDIWTMPWFAQLLRVKGRAETLGPHSNIQFWWNKVTERPAWKKARDLMEEACRVLGKPPTNA</sequence>
<dbReference type="SUPFAM" id="SSF47616">
    <property type="entry name" value="GST C-terminal domain-like"/>
    <property type="match status" value="1"/>
</dbReference>
<organism evidence="6 7">
    <name type="scientific">Exophiala aquamarina CBS 119918</name>
    <dbReference type="NCBI Taxonomy" id="1182545"/>
    <lineage>
        <taxon>Eukaryota</taxon>
        <taxon>Fungi</taxon>
        <taxon>Dikarya</taxon>
        <taxon>Ascomycota</taxon>
        <taxon>Pezizomycotina</taxon>
        <taxon>Eurotiomycetes</taxon>
        <taxon>Chaetothyriomycetidae</taxon>
        <taxon>Chaetothyriales</taxon>
        <taxon>Herpotrichiellaceae</taxon>
        <taxon>Exophiala</taxon>
    </lineage>
</organism>
<dbReference type="OrthoDB" id="249703at2759"/>
<evidence type="ECO:0000313" key="6">
    <source>
        <dbReference type="EMBL" id="KEF54580.1"/>
    </source>
</evidence>
<dbReference type="InterPro" id="IPR040079">
    <property type="entry name" value="Glutathione_S-Trfase"/>
</dbReference>
<feature type="domain" description="GST C-terminal" evidence="5">
    <location>
        <begin position="97"/>
        <end position="228"/>
    </location>
</feature>
<dbReference type="STRING" id="1182545.A0A072PG88"/>
<dbReference type="RefSeq" id="XP_013257170.1">
    <property type="nucleotide sequence ID" value="XM_013401716.1"/>
</dbReference>
<dbReference type="EC" id="2.5.1.18" evidence="1"/>
<reference evidence="6 7" key="1">
    <citation type="submission" date="2013-03" db="EMBL/GenBank/DDBJ databases">
        <title>The Genome Sequence of Exophiala aquamarina CBS 119918.</title>
        <authorList>
            <consortium name="The Broad Institute Genomics Platform"/>
            <person name="Cuomo C."/>
            <person name="de Hoog S."/>
            <person name="Gorbushina A."/>
            <person name="Walker B."/>
            <person name="Young S.K."/>
            <person name="Zeng Q."/>
            <person name="Gargeya S."/>
            <person name="Fitzgerald M."/>
            <person name="Haas B."/>
            <person name="Abouelleil A."/>
            <person name="Allen A.W."/>
            <person name="Alvarado L."/>
            <person name="Arachchi H.M."/>
            <person name="Berlin A.M."/>
            <person name="Chapman S.B."/>
            <person name="Gainer-Dewar J."/>
            <person name="Goldberg J."/>
            <person name="Griggs A."/>
            <person name="Gujja S."/>
            <person name="Hansen M."/>
            <person name="Howarth C."/>
            <person name="Imamovic A."/>
            <person name="Ireland A."/>
            <person name="Larimer J."/>
            <person name="McCowan C."/>
            <person name="Murphy C."/>
            <person name="Pearson M."/>
            <person name="Poon T.W."/>
            <person name="Priest M."/>
            <person name="Roberts A."/>
            <person name="Saif S."/>
            <person name="Shea T."/>
            <person name="Sisk P."/>
            <person name="Sykes S."/>
            <person name="Wortman J."/>
            <person name="Nusbaum C."/>
            <person name="Birren B."/>
        </authorList>
    </citation>
    <scope>NUCLEOTIDE SEQUENCE [LARGE SCALE GENOMIC DNA]</scope>
    <source>
        <strain evidence="6 7">CBS 119918</strain>
    </source>
</reference>
<name>A0A072PG88_9EURO</name>
<accession>A0A072PG88</accession>
<evidence type="ECO:0000313" key="7">
    <source>
        <dbReference type="Proteomes" id="UP000027920"/>
    </source>
</evidence>
<keyword evidence="7" id="KW-1185">Reference proteome</keyword>
<dbReference type="AlphaFoldDB" id="A0A072PG88"/>
<dbReference type="GO" id="GO:0005737">
    <property type="term" value="C:cytoplasm"/>
    <property type="evidence" value="ECO:0007669"/>
    <property type="project" value="TreeGrafter"/>
</dbReference>
<proteinExistence type="predicted"/>
<feature type="domain" description="GST N-terminal" evidence="4">
    <location>
        <begin position="2"/>
        <end position="88"/>
    </location>
</feature>
<dbReference type="InterPro" id="IPR010987">
    <property type="entry name" value="Glutathione-S-Trfase_C-like"/>
</dbReference>
<dbReference type="PROSITE" id="PS50405">
    <property type="entry name" value="GST_CTER"/>
    <property type="match status" value="1"/>
</dbReference>
<dbReference type="EMBL" id="AMGV01000009">
    <property type="protein sequence ID" value="KEF54580.1"/>
    <property type="molecule type" value="Genomic_DNA"/>
</dbReference>
<protein>
    <recommendedName>
        <fullName evidence="1">glutathione transferase</fullName>
        <ecNumber evidence="1">2.5.1.18</ecNumber>
    </recommendedName>
</protein>
<dbReference type="PROSITE" id="PS50404">
    <property type="entry name" value="GST_NTER"/>
    <property type="match status" value="1"/>
</dbReference>
<gene>
    <name evidence="6" type="ORF">A1O9_09022</name>
</gene>
<dbReference type="SFLD" id="SFLDS00019">
    <property type="entry name" value="Glutathione_Transferase_(cytos"/>
    <property type="match status" value="1"/>
</dbReference>
<dbReference type="SFLD" id="SFLDG00358">
    <property type="entry name" value="Main_(cytGST)"/>
    <property type="match status" value="1"/>
</dbReference>